<organism evidence="2 3">
    <name type="scientific">Ranatra chinensis</name>
    <dbReference type="NCBI Taxonomy" id="642074"/>
    <lineage>
        <taxon>Eukaryota</taxon>
        <taxon>Metazoa</taxon>
        <taxon>Ecdysozoa</taxon>
        <taxon>Arthropoda</taxon>
        <taxon>Hexapoda</taxon>
        <taxon>Insecta</taxon>
        <taxon>Pterygota</taxon>
        <taxon>Neoptera</taxon>
        <taxon>Paraneoptera</taxon>
        <taxon>Hemiptera</taxon>
        <taxon>Heteroptera</taxon>
        <taxon>Panheteroptera</taxon>
        <taxon>Nepomorpha</taxon>
        <taxon>Nepidae</taxon>
        <taxon>Ranatrinae</taxon>
        <taxon>Ranatra</taxon>
    </lineage>
</organism>
<accession>A0ABD0Y3H1</accession>
<dbReference type="PANTHER" id="PTHR21588">
    <property type="entry name" value="COILED-COIL-HELIX-COILED-COIL-HELIX DOMAIN CONTAINING 6"/>
    <property type="match status" value="1"/>
</dbReference>
<feature type="region of interest" description="Disordered" evidence="1">
    <location>
        <begin position="23"/>
        <end position="66"/>
    </location>
</feature>
<evidence type="ECO:0000313" key="2">
    <source>
        <dbReference type="EMBL" id="KAL1117540.1"/>
    </source>
</evidence>
<dbReference type="AlphaFoldDB" id="A0ABD0Y3H1"/>
<name>A0ABD0Y3H1_9HEMI</name>
<dbReference type="EMBL" id="JBFDAA010000015">
    <property type="protein sequence ID" value="KAL1117540.1"/>
    <property type="molecule type" value="Genomic_DNA"/>
</dbReference>
<comment type="caution">
    <text evidence="2">The sequence shown here is derived from an EMBL/GenBank/DDBJ whole genome shotgun (WGS) entry which is preliminary data.</text>
</comment>
<sequence>MGASQSTRRVTFDNDTEIKLSSSVVDRLKKGVQQGDKENEEPTEQTQNTSEQVRHTTKGPPLPKTRFLSFPYITSHQIQEEIERELSANNDYWEKRIASLIESQEQMNCILQEEYMKTIEELEDSMPRVPPVGGKLPCQPDKASVIKCYKMNPGKPLMCAGEVAAFTDCMTNMRIRLQQEGKLS</sequence>
<protein>
    <submittedName>
        <fullName evidence="2">Uncharacterized protein</fullName>
    </submittedName>
</protein>
<reference evidence="2 3" key="1">
    <citation type="submission" date="2024-07" db="EMBL/GenBank/DDBJ databases">
        <title>Chromosome-level genome assembly of the water stick insect Ranatra chinensis (Heteroptera: Nepidae).</title>
        <authorList>
            <person name="Liu X."/>
        </authorList>
    </citation>
    <scope>NUCLEOTIDE SEQUENCE [LARGE SCALE GENOMIC DNA]</scope>
    <source>
        <strain evidence="2">Cailab_2021Rc</strain>
        <tissue evidence="2">Muscle</tissue>
    </source>
</reference>
<evidence type="ECO:0000256" key="1">
    <source>
        <dbReference type="SAM" id="MobiDB-lite"/>
    </source>
</evidence>
<gene>
    <name evidence="2" type="ORF">AAG570_003856</name>
</gene>
<proteinExistence type="predicted"/>
<dbReference type="Proteomes" id="UP001558652">
    <property type="component" value="Unassembled WGS sequence"/>
</dbReference>
<dbReference type="InterPro" id="IPR052632">
    <property type="entry name" value="MICOS_subunit_Mic19"/>
</dbReference>
<evidence type="ECO:0000313" key="3">
    <source>
        <dbReference type="Proteomes" id="UP001558652"/>
    </source>
</evidence>
<keyword evidence="3" id="KW-1185">Reference proteome</keyword>
<dbReference type="PANTHER" id="PTHR21588:SF18">
    <property type="entry name" value="MICOS COMPLEX SUBUNIT MIC19"/>
    <property type="match status" value="1"/>
</dbReference>